<dbReference type="GO" id="GO:0046394">
    <property type="term" value="P:carboxylic acid biosynthetic process"/>
    <property type="evidence" value="ECO:0007669"/>
    <property type="project" value="UniProtKB-ARBA"/>
</dbReference>
<dbReference type="Proteomes" id="UP000605259">
    <property type="component" value="Unassembled WGS sequence"/>
</dbReference>
<dbReference type="GO" id="GO:0005829">
    <property type="term" value="C:cytosol"/>
    <property type="evidence" value="ECO:0007669"/>
    <property type="project" value="TreeGrafter"/>
</dbReference>
<reference evidence="5" key="2">
    <citation type="submission" date="2020-09" db="EMBL/GenBank/DDBJ databases">
        <authorList>
            <person name="Sun Q."/>
            <person name="Zhou Y."/>
        </authorList>
    </citation>
    <scope>NUCLEOTIDE SEQUENCE</scope>
    <source>
        <strain evidence="5">CGMCC 1.12698</strain>
    </source>
</reference>
<comment type="similarity">
    <text evidence="2">Belongs to the class-IV pyridoxal-phosphate-dependent aminotransferase family.</text>
</comment>
<name>A0A917AZA6_9BACI</name>
<dbReference type="InterPro" id="IPR036038">
    <property type="entry name" value="Aminotransferase-like"/>
</dbReference>
<dbReference type="InterPro" id="IPR043131">
    <property type="entry name" value="BCAT-like_N"/>
</dbReference>
<sequence>MYIYVNGRVMKQEEAMISPFDHGFLYGLGVFETFRVYDGHLFLFDDHYLRLMESLKQLNIEWSVTKDEAKRIVMQLLEKNNIQNAYVRFNVSAGIGEVGLQVDAYQQPTTIVFMKPLASATAEVYEKEGVILQTRRNTPEGPSRLKSHHYLNSVLGKREVGSDMSKEGIFLTEEGFVAEGVVSNVFFVKDLVVYTPSLQTGILNGITRKFVMRLCELGQVQVQEGLFTKEELLQADEIFVTNSIQEIVPVVEIDNKRFVGKDGEVTKRLIHDYQRYRTSLVSRYDVKEGR</sequence>
<comment type="cofactor">
    <cofactor evidence="1">
        <name>pyridoxal 5'-phosphate</name>
        <dbReference type="ChEBI" id="CHEBI:597326"/>
    </cofactor>
</comment>
<organism evidence="5 6">
    <name type="scientific">Priestia taiwanensis</name>
    <dbReference type="NCBI Taxonomy" id="1347902"/>
    <lineage>
        <taxon>Bacteria</taxon>
        <taxon>Bacillati</taxon>
        <taxon>Bacillota</taxon>
        <taxon>Bacilli</taxon>
        <taxon>Bacillales</taxon>
        <taxon>Bacillaceae</taxon>
        <taxon>Priestia</taxon>
    </lineage>
</organism>
<keyword evidence="4" id="KW-0663">Pyridoxal phosphate</keyword>
<evidence type="ECO:0000256" key="3">
    <source>
        <dbReference type="ARBA" id="ARBA00011738"/>
    </source>
</evidence>
<keyword evidence="6" id="KW-1185">Reference proteome</keyword>
<dbReference type="InterPro" id="IPR050571">
    <property type="entry name" value="Class-IV_PLP-Dep_Aminotrnsfr"/>
</dbReference>
<dbReference type="FunFam" id="3.20.10.10:FF:000002">
    <property type="entry name" value="D-alanine aminotransferase"/>
    <property type="match status" value="1"/>
</dbReference>
<accession>A0A917AZA6</accession>
<dbReference type="PANTHER" id="PTHR42743">
    <property type="entry name" value="AMINO-ACID AMINOTRANSFERASE"/>
    <property type="match status" value="1"/>
</dbReference>
<gene>
    <name evidence="5" type="primary">pabC</name>
    <name evidence="5" type="ORF">GCM10007140_37950</name>
</gene>
<dbReference type="EMBL" id="BMFK01000008">
    <property type="protein sequence ID" value="GGE84840.1"/>
    <property type="molecule type" value="Genomic_DNA"/>
</dbReference>
<comment type="caution">
    <text evidence="5">The sequence shown here is derived from an EMBL/GenBank/DDBJ whole genome shotgun (WGS) entry which is preliminary data.</text>
</comment>
<dbReference type="InterPro" id="IPR043132">
    <property type="entry name" value="BCAT-like_C"/>
</dbReference>
<evidence type="ECO:0000313" key="5">
    <source>
        <dbReference type="EMBL" id="GGE84840.1"/>
    </source>
</evidence>
<keyword evidence="5" id="KW-0456">Lyase</keyword>
<evidence type="ECO:0000256" key="4">
    <source>
        <dbReference type="ARBA" id="ARBA00022898"/>
    </source>
</evidence>
<dbReference type="GO" id="GO:0016829">
    <property type="term" value="F:lyase activity"/>
    <property type="evidence" value="ECO:0007669"/>
    <property type="project" value="UniProtKB-KW"/>
</dbReference>
<dbReference type="AlphaFoldDB" id="A0A917AZA6"/>
<dbReference type="SUPFAM" id="SSF56752">
    <property type="entry name" value="D-aminoacid aminotransferase-like PLP-dependent enzymes"/>
    <property type="match status" value="1"/>
</dbReference>
<dbReference type="RefSeq" id="WP_188390082.1">
    <property type="nucleotide sequence ID" value="NZ_BMFK01000008.1"/>
</dbReference>
<dbReference type="PANTHER" id="PTHR42743:SF11">
    <property type="entry name" value="AMINODEOXYCHORISMATE LYASE"/>
    <property type="match status" value="1"/>
</dbReference>
<dbReference type="GO" id="GO:0008652">
    <property type="term" value="P:amino acid biosynthetic process"/>
    <property type="evidence" value="ECO:0007669"/>
    <property type="project" value="UniProtKB-ARBA"/>
</dbReference>
<protein>
    <submittedName>
        <fullName evidence="5">4-amino-4-deoxychorismate lyase</fullName>
    </submittedName>
</protein>
<dbReference type="Gene3D" id="3.30.470.10">
    <property type="match status" value="1"/>
</dbReference>
<evidence type="ECO:0000256" key="2">
    <source>
        <dbReference type="ARBA" id="ARBA00009320"/>
    </source>
</evidence>
<evidence type="ECO:0000313" key="6">
    <source>
        <dbReference type="Proteomes" id="UP000605259"/>
    </source>
</evidence>
<dbReference type="NCBIfam" id="NF005800">
    <property type="entry name" value="PRK07650.1"/>
    <property type="match status" value="1"/>
</dbReference>
<dbReference type="InterPro" id="IPR001544">
    <property type="entry name" value="Aminotrans_IV"/>
</dbReference>
<proteinExistence type="inferred from homology"/>
<dbReference type="Gene3D" id="3.20.10.10">
    <property type="entry name" value="D-amino Acid Aminotransferase, subunit A, domain 2"/>
    <property type="match status" value="1"/>
</dbReference>
<reference evidence="5" key="1">
    <citation type="journal article" date="2014" name="Int. J. Syst. Evol. Microbiol.">
        <title>Complete genome sequence of Corynebacterium casei LMG S-19264T (=DSM 44701T), isolated from a smear-ripened cheese.</title>
        <authorList>
            <consortium name="US DOE Joint Genome Institute (JGI-PGF)"/>
            <person name="Walter F."/>
            <person name="Albersmeier A."/>
            <person name="Kalinowski J."/>
            <person name="Ruckert C."/>
        </authorList>
    </citation>
    <scope>NUCLEOTIDE SEQUENCE</scope>
    <source>
        <strain evidence="5">CGMCC 1.12698</strain>
    </source>
</reference>
<evidence type="ECO:0000256" key="1">
    <source>
        <dbReference type="ARBA" id="ARBA00001933"/>
    </source>
</evidence>
<dbReference type="Pfam" id="PF01063">
    <property type="entry name" value="Aminotran_4"/>
    <property type="match status" value="1"/>
</dbReference>
<comment type="subunit">
    <text evidence="3">Homodimer.</text>
</comment>